<dbReference type="EMBL" id="VSRR010000727">
    <property type="protein sequence ID" value="MPC18980.1"/>
    <property type="molecule type" value="Genomic_DNA"/>
</dbReference>
<proteinExistence type="predicted"/>
<accession>A0A5B7DCD5</accession>
<name>A0A5B7DCD5_PORTR</name>
<reference evidence="2 3" key="1">
    <citation type="submission" date="2019-05" db="EMBL/GenBank/DDBJ databases">
        <title>Another draft genome of Portunus trituberculatus and its Hox gene families provides insights of decapod evolution.</title>
        <authorList>
            <person name="Jeong J.-H."/>
            <person name="Song I."/>
            <person name="Kim S."/>
            <person name="Choi T."/>
            <person name="Kim D."/>
            <person name="Ryu S."/>
            <person name="Kim W."/>
        </authorList>
    </citation>
    <scope>NUCLEOTIDE SEQUENCE [LARGE SCALE GENOMIC DNA]</scope>
    <source>
        <tissue evidence="2">Muscle</tissue>
    </source>
</reference>
<dbReference type="AlphaFoldDB" id="A0A5B7DCD5"/>
<evidence type="ECO:0000313" key="3">
    <source>
        <dbReference type="Proteomes" id="UP000324222"/>
    </source>
</evidence>
<organism evidence="2 3">
    <name type="scientific">Portunus trituberculatus</name>
    <name type="common">Swimming crab</name>
    <name type="synonym">Neptunus trituberculatus</name>
    <dbReference type="NCBI Taxonomy" id="210409"/>
    <lineage>
        <taxon>Eukaryota</taxon>
        <taxon>Metazoa</taxon>
        <taxon>Ecdysozoa</taxon>
        <taxon>Arthropoda</taxon>
        <taxon>Crustacea</taxon>
        <taxon>Multicrustacea</taxon>
        <taxon>Malacostraca</taxon>
        <taxon>Eumalacostraca</taxon>
        <taxon>Eucarida</taxon>
        <taxon>Decapoda</taxon>
        <taxon>Pleocyemata</taxon>
        <taxon>Brachyura</taxon>
        <taxon>Eubrachyura</taxon>
        <taxon>Portunoidea</taxon>
        <taxon>Portunidae</taxon>
        <taxon>Portuninae</taxon>
        <taxon>Portunus</taxon>
    </lineage>
</organism>
<keyword evidence="3" id="KW-1185">Reference proteome</keyword>
<evidence type="ECO:0000313" key="2">
    <source>
        <dbReference type="EMBL" id="MPC18980.1"/>
    </source>
</evidence>
<sequence>MSYQINLFTCLTRTVHVSLAVSPMPRSQTADAKRPGNLSTYVSCSGGSSGKSRNSTSKYKRINSHAVCHHFSTSW</sequence>
<protein>
    <submittedName>
        <fullName evidence="2">Uncharacterized protein</fullName>
    </submittedName>
</protein>
<feature type="compositionally biased region" description="Polar residues" evidence="1">
    <location>
        <begin position="37"/>
        <end position="57"/>
    </location>
</feature>
<comment type="caution">
    <text evidence="2">The sequence shown here is derived from an EMBL/GenBank/DDBJ whole genome shotgun (WGS) entry which is preliminary data.</text>
</comment>
<feature type="region of interest" description="Disordered" evidence="1">
    <location>
        <begin position="25"/>
        <end position="58"/>
    </location>
</feature>
<gene>
    <name evidence="2" type="ORF">E2C01_011881</name>
</gene>
<evidence type="ECO:0000256" key="1">
    <source>
        <dbReference type="SAM" id="MobiDB-lite"/>
    </source>
</evidence>
<dbReference type="Proteomes" id="UP000324222">
    <property type="component" value="Unassembled WGS sequence"/>
</dbReference>